<dbReference type="PRINTS" id="PR00081">
    <property type="entry name" value="GDHRDH"/>
</dbReference>
<evidence type="ECO:0000256" key="1">
    <source>
        <dbReference type="ARBA" id="ARBA00006484"/>
    </source>
</evidence>
<evidence type="ECO:0000256" key="2">
    <source>
        <dbReference type="ARBA" id="ARBA00023002"/>
    </source>
</evidence>
<evidence type="ECO:0000313" key="3">
    <source>
        <dbReference type="EMBL" id="GAA2176015.1"/>
    </source>
</evidence>
<protein>
    <submittedName>
        <fullName evidence="3">SDR family oxidoreductase</fullName>
    </submittedName>
</protein>
<gene>
    <name evidence="3" type="ORF">GCM10009846_28160</name>
</gene>
<keyword evidence="4" id="KW-1185">Reference proteome</keyword>
<accession>A0ABP5MSL5</accession>
<comment type="caution">
    <text evidence="3">The sequence shown here is derived from an EMBL/GenBank/DDBJ whole genome shotgun (WGS) entry which is preliminary data.</text>
</comment>
<dbReference type="CDD" id="cd05233">
    <property type="entry name" value="SDR_c"/>
    <property type="match status" value="1"/>
</dbReference>
<dbReference type="Proteomes" id="UP001501599">
    <property type="component" value="Unassembled WGS sequence"/>
</dbReference>
<keyword evidence="2" id="KW-0560">Oxidoreductase</keyword>
<comment type="similarity">
    <text evidence="1">Belongs to the short-chain dehydrogenases/reductases (SDR) family.</text>
</comment>
<dbReference type="PANTHER" id="PTHR24321">
    <property type="entry name" value="DEHYDROGENASES, SHORT CHAIN"/>
    <property type="match status" value="1"/>
</dbReference>
<sequence length="290" mass="29451">MTAPRRFEGLVAMVTGAMGGLGAASARRLAAEGACVVAVDRDERIVEAAAQLPGDAVGVVADIADEAAVDASMAAGIAAFGRIDRFHLNAGIFGSFASLPDLEVDDFERVMRVNVTGQLLGIRAAFRHYRDHARAGTFDGGAIAVTASIAGHRGSADLIPYQTSKHAVVGLVHSAAVYGGPLGVRVNGVAPGIVPTGLFADAATQAGGGDDMVRRASTTPLRRAGRAEEIASVVAFLLSDDASYTTGEIVSADGGAAIVNTVRPAGGAGAWDPAVVDQGMYADWRGGPRG</sequence>
<dbReference type="SUPFAM" id="SSF51735">
    <property type="entry name" value="NAD(P)-binding Rossmann-fold domains"/>
    <property type="match status" value="1"/>
</dbReference>
<organism evidence="3 4">
    <name type="scientific">Agrococcus versicolor</name>
    <dbReference type="NCBI Taxonomy" id="501482"/>
    <lineage>
        <taxon>Bacteria</taxon>
        <taxon>Bacillati</taxon>
        <taxon>Actinomycetota</taxon>
        <taxon>Actinomycetes</taxon>
        <taxon>Micrococcales</taxon>
        <taxon>Microbacteriaceae</taxon>
        <taxon>Agrococcus</taxon>
    </lineage>
</organism>
<proteinExistence type="inferred from homology"/>
<evidence type="ECO:0000313" key="4">
    <source>
        <dbReference type="Proteomes" id="UP001501599"/>
    </source>
</evidence>
<dbReference type="InterPro" id="IPR002347">
    <property type="entry name" value="SDR_fam"/>
</dbReference>
<dbReference type="RefSeq" id="WP_344344719.1">
    <property type="nucleotide sequence ID" value="NZ_BAAAQT010000008.1"/>
</dbReference>
<reference evidence="4" key="1">
    <citation type="journal article" date="2019" name="Int. J. Syst. Evol. Microbiol.">
        <title>The Global Catalogue of Microorganisms (GCM) 10K type strain sequencing project: providing services to taxonomists for standard genome sequencing and annotation.</title>
        <authorList>
            <consortium name="The Broad Institute Genomics Platform"/>
            <consortium name="The Broad Institute Genome Sequencing Center for Infectious Disease"/>
            <person name="Wu L."/>
            <person name="Ma J."/>
        </authorList>
    </citation>
    <scope>NUCLEOTIDE SEQUENCE [LARGE SCALE GENOMIC DNA]</scope>
    <source>
        <strain evidence="4">JCM 16026</strain>
    </source>
</reference>
<dbReference type="Gene3D" id="3.40.50.720">
    <property type="entry name" value="NAD(P)-binding Rossmann-like Domain"/>
    <property type="match status" value="1"/>
</dbReference>
<name>A0ABP5MSL5_9MICO</name>
<dbReference type="PANTHER" id="PTHR24321:SF8">
    <property type="entry name" value="ESTRADIOL 17-BETA-DEHYDROGENASE 8-RELATED"/>
    <property type="match status" value="1"/>
</dbReference>
<dbReference type="InterPro" id="IPR036291">
    <property type="entry name" value="NAD(P)-bd_dom_sf"/>
</dbReference>
<dbReference type="Pfam" id="PF13561">
    <property type="entry name" value="adh_short_C2"/>
    <property type="match status" value="1"/>
</dbReference>
<dbReference type="EMBL" id="BAAAQT010000008">
    <property type="protein sequence ID" value="GAA2176015.1"/>
    <property type="molecule type" value="Genomic_DNA"/>
</dbReference>